<feature type="domain" description="Response regulatory" evidence="2">
    <location>
        <begin position="2"/>
        <end position="129"/>
    </location>
</feature>
<dbReference type="SUPFAM" id="SSF141868">
    <property type="entry name" value="EAL domain-like"/>
    <property type="match status" value="1"/>
</dbReference>
<organism evidence="4 5">
    <name type="scientific">Luteimonas colneyensis</name>
    <dbReference type="NCBI Taxonomy" id="2762230"/>
    <lineage>
        <taxon>Bacteria</taxon>
        <taxon>Pseudomonadati</taxon>
        <taxon>Pseudomonadota</taxon>
        <taxon>Gammaproteobacteria</taxon>
        <taxon>Lysobacterales</taxon>
        <taxon>Lysobacteraceae</taxon>
        <taxon>Luteimonas</taxon>
    </lineage>
</organism>
<dbReference type="InterPro" id="IPR001633">
    <property type="entry name" value="EAL_dom"/>
</dbReference>
<sequence length="408" mass="43767">MKILVVDDDDFTTRLLQIQLRAMGLRKSGYAAIELCSRGEDGLALVSTDPAGFGLVFCDLRMPGMDGVEFVRHLAEVGFAGALVLISGAEPRVLQAAEQVARAQGLNVLGTLPKPVQPAALRDILHQEAAGEEPAGPADEALPLVSGQDASALEAAITSGELFNLYQPKVDLATGEVVGVEALARWQHRTRGIVMPTEFVPLAERAGLIGPLARVVLSNALHDARHWTTPGGGLDVAVNLTMANLSTLDMPERVARLAAAADFPLERLVLELSETHLPTQPKAQLDIMTRLRLKGVRLAIDEFGTGFSNLAQLRDMPFSELKIDRGFVRGVAQDPSRRAIVQAALALAREIDVQTVAVGLEAMDDLACLRELGCQLGQGVLVAEPMPAAEVMRWTREWPVLRDGLLAA</sequence>
<dbReference type="EMBL" id="JACSQJ010000005">
    <property type="protein sequence ID" value="MBD7988289.1"/>
    <property type="molecule type" value="Genomic_DNA"/>
</dbReference>
<evidence type="ECO:0000313" key="4">
    <source>
        <dbReference type="EMBL" id="MBD7988289.1"/>
    </source>
</evidence>
<name>A0ABR8UL21_9GAMM</name>
<feature type="modified residue" description="4-aspartylphosphate" evidence="1">
    <location>
        <position position="59"/>
    </location>
</feature>
<evidence type="ECO:0000259" key="2">
    <source>
        <dbReference type="PROSITE" id="PS50110"/>
    </source>
</evidence>
<dbReference type="CDD" id="cd01948">
    <property type="entry name" value="EAL"/>
    <property type="match status" value="1"/>
</dbReference>
<keyword evidence="5" id="KW-1185">Reference proteome</keyword>
<dbReference type="InterPro" id="IPR050706">
    <property type="entry name" value="Cyclic-di-GMP_PDE-like"/>
</dbReference>
<feature type="domain" description="EAL" evidence="3">
    <location>
        <begin position="146"/>
        <end position="399"/>
    </location>
</feature>
<reference evidence="4 5" key="1">
    <citation type="submission" date="2020-08" db="EMBL/GenBank/DDBJ databases">
        <title>A Genomic Blueprint of the Chicken Gut Microbiome.</title>
        <authorList>
            <person name="Gilroy R."/>
            <person name="Ravi A."/>
            <person name="Getino M."/>
            <person name="Pursley I."/>
            <person name="Horton D.L."/>
            <person name="Alikhan N.-F."/>
            <person name="Baker D."/>
            <person name="Gharbi K."/>
            <person name="Hall N."/>
            <person name="Watson M."/>
            <person name="Adriaenssens E.M."/>
            <person name="Foster-Nyarko E."/>
            <person name="Jarju S."/>
            <person name="Secka A."/>
            <person name="Antonio M."/>
            <person name="Oren A."/>
            <person name="Chaudhuri R."/>
            <person name="La Ragione R.M."/>
            <person name="Hildebrand F."/>
            <person name="Pallen M.J."/>
        </authorList>
    </citation>
    <scope>NUCLEOTIDE SEQUENCE [LARGE SCALE GENOMIC DNA]</scope>
    <source>
        <strain evidence="4 5">Sa2BVA3</strain>
    </source>
</reference>
<proteinExistence type="predicted"/>
<dbReference type="SMART" id="SM00448">
    <property type="entry name" value="REC"/>
    <property type="match status" value="1"/>
</dbReference>
<dbReference type="InterPro" id="IPR001789">
    <property type="entry name" value="Sig_transdc_resp-reg_receiver"/>
</dbReference>
<dbReference type="PROSITE" id="PS50110">
    <property type="entry name" value="RESPONSE_REGULATORY"/>
    <property type="match status" value="1"/>
</dbReference>
<dbReference type="SMART" id="SM00052">
    <property type="entry name" value="EAL"/>
    <property type="match status" value="1"/>
</dbReference>
<dbReference type="PANTHER" id="PTHR33121:SF79">
    <property type="entry name" value="CYCLIC DI-GMP PHOSPHODIESTERASE PDED-RELATED"/>
    <property type="match status" value="1"/>
</dbReference>
<comment type="caution">
    <text evidence="4">The sequence shown here is derived from an EMBL/GenBank/DDBJ whole genome shotgun (WGS) entry which is preliminary data.</text>
</comment>
<evidence type="ECO:0000256" key="1">
    <source>
        <dbReference type="PROSITE-ProRule" id="PRU00169"/>
    </source>
</evidence>
<evidence type="ECO:0000259" key="3">
    <source>
        <dbReference type="PROSITE" id="PS50883"/>
    </source>
</evidence>
<dbReference type="RefSeq" id="WP_191729495.1">
    <property type="nucleotide sequence ID" value="NZ_JACSQJ010000005.1"/>
</dbReference>
<dbReference type="PANTHER" id="PTHR33121">
    <property type="entry name" value="CYCLIC DI-GMP PHOSPHODIESTERASE PDEF"/>
    <property type="match status" value="1"/>
</dbReference>
<dbReference type="Gene3D" id="3.20.20.450">
    <property type="entry name" value="EAL domain"/>
    <property type="match status" value="1"/>
</dbReference>
<dbReference type="SUPFAM" id="SSF52172">
    <property type="entry name" value="CheY-like"/>
    <property type="match status" value="1"/>
</dbReference>
<dbReference type="Pfam" id="PF00563">
    <property type="entry name" value="EAL"/>
    <property type="match status" value="1"/>
</dbReference>
<evidence type="ECO:0000313" key="5">
    <source>
        <dbReference type="Proteomes" id="UP000647183"/>
    </source>
</evidence>
<dbReference type="Gene3D" id="3.40.50.2300">
    <property type="match status" value="1"/>
</dbReference>
<dbReference type="PROSITE" id="PS50883">
    <property type="entry name" value="EAL"/>
    <property type="match status" value="1"/>
</dbReference>
<gene>
    <name evidence="4" type="ORF">H9645_09635</name>
</gene>
<dbReference type="InterPro" id="IPR035919">
    <property type="entry name" value="EAL_sf"/>
</dbReference>
<dbReference type="Pfam" id="PF00072">
    <property type="entry name" value="Response_reg"/>
    <property type="match status" value="1"/>
</dbReference>
<dbReference type="Proteomes" id="UP000647183">
    <property type="component" value="Unassembled WGS sequence"/>
</dbReference>
<accession>A0ABR8UL21</accession>
<dbReference type="InterPro" id="IPR011006">
    <property type="entry name" value="CheY-like_superfamily"/>
</dbReference>
<keyword evidence="1" id="KW-0597">Phosphoprotein</keyword>
<protein>
    <submittedName>
        <fullName evidence="4">EAL domain-containing response regulator</fullName>
    </submittedName>
</protein>